<dbReference type="SMART" id="SM00530">
    <property type="entry name" value="HTH_XRE"/>
    <property type="match status" value="1"/>
</dbReference>
<dbReference type="InterPro" id="IPR001387">
    <property type="entry name" value="Cro/C1-type_HTH"/>
</dbReference>
<dbReference type="CDD" id="cd02209">
    <property type="entry name" value="cupin_XRE_C"/>
    <property type="match status" value="1"/>
</dbReference>
<dbReference type="Pfam" id="PF07883">
    <property type="entry name" value="Cupin_2"/>
    <property type="match status" value="1"/>
</dbReference>
<dbReference type="SUPFAM" id="SSF51182">
    <property type="entry name" value="RmlC-like cupins"/>
    <property type="match status" value="1"/>
</dbReference>
<dbReference type="GO" id="GO:0003700">
    <property type="term" value="F:DNA-binding transcription factor activity"/>
    <property type="evidence" value="ECO:0007669"/>
    <property type="project" value="TreeGrafter"/>
</dbReference>
<dbReference type="EMBL" id="CP002299">
    <property type="protein sequence ID" value="ADP82969.1"/>
    <property type="molecule type" value="Genomic_DNA"/>
</dbReference>
<dbReference type="InterPro" id="IPR011051">
    <property type="entry name" value="RmlC_Cupin_sf"/>
</dbReference>
<dbReference type="HOGENOM" id="CLU_085376_1_3_11"/>
<dbReference type="PROSITE" id="PS50943">
    <property type="entry name" value="HTH_CROC1"/>
    <property type="match status" value="1"/>
</dbReference>
<keyword evidence="4" id="KW-1185">Reference proteome</keyword>
<feature type="domain" description="HTH cro/C1-type" evidence="2">
    <location>
        <begin position="23"/>
        <end position="77"/>
    </location>
</feature>
<evidence type="ECO:0000259" key="2">
    <source>
        <dbReference type="PROSITE" id="PS50943"/>
    </source>
</evidence>
<dbReference type="STRING" id="298654.FraEuI1c_4980"/>
<dbReference type="PANTHER" id="PTHR46797">
    <property type="entry name" value="HTH-TYPE TRANSCRIPTIONAL REGULATOR"/>
    <property type="match status" value="1"/>
</dbReference>
<protein>
    <submittedName>
        <fullName evidence="3">Helix-turn-helix domain protein</fullName>
    </submittedName>
</protein>
<gene>
    <name evidence="3" type="ordered locus">FraEuI1c_4980</name>
</gene>
<proteinExistence type="predicted"/>
<evidence type="ECO:0000313" key="4">
    <source>
        <dbReference type="Proteomes" id="UP000002484"/>
    </source>
</evidence>
<dbReference type="PANTHER" id="PTHR46797:SF1">
    <property type="entry name" value="METHYLPHOSPHONATE SYNTHASE"/>
    <property type="match status" value="1"/>
</dbReference>
<dbReference type="eggNOG" id="COG1917">
    <property type="taxonomic scope" value="Bacteria"/>
</dbReference>
<sequence length="200" mass="20870">MSGMAIDAGAAGEDLSTRIGRSIRVLRRQQGLTLVQLATKAELSHPFLSQLERGLARPSMASLHRLAQALGTTQPALMSMAADDGAALSADGRVSLVTAGSGVPVDNPGGVARSLVAGARAIYPVLFDGAPAEFGQAYTHPGDEFVHVIAGTIEVEVQGEGLFVVGPGDTLYYPGVLPHRWRQLAGPTSRILLVQDARAH</sequence>
<dbReference type="OrthoDB" id="4282897at2"/>
<keyword evidence="1" id="KW-0238">DNA-binding</keyword>
<evidence type="ECO:0000256" key="1">
    <source>
        <dbReference type="ARBA" id="ARBA00023125"/>
    </source>
</evidence>
<dbReference type="GO" id="GO:0003677">
    <property type="term" value="F:DNA binding"/>
    <property type="evidence" value="ECO:0007669"/>
    <property type="project" value="UniProtKB-KW"/>
</dbReference>
<dbReference type="SUPFAM" id="SSF47413">
    <property type="entry name" value="lambda repressor-like DNA-binding domains"/>
    <property type="match status" value="1"/>
</dbReference>
<dbReference type="InterPro" id="IPR010982">
    <property type="entry name" value="Lambda_DNA-bd_dom_sf"/>
</dbReference>
<dbReference type="GO" id="GO:0005829">
    <property type="term" value="C:cytosol"/>
    <property type="evidence" value="ECO:0007669"/>
    <property type="project" value="TreeGrafter"/>
</dbReference>
<dbReference type="InterPro" id="IPR014710">
    <property type="entry name" value="RmlC-like_jellyroll"/>
</dbReference>
<dbReference type="Pfam" id="PF13560">
    <property type="entry name" value="HTH_31"/>
    <property type="match status" value="1"/>
</dbReference>
<dbReference type="Proteomes" id="UP000002484">
    <property type="component" value="Chromosome"/>
</dbReference>
<dbReference type="InterPro" id="IPR013096">
    <property type="entry name" value="Cupin_2"/>
</dbReference>
<accession>E3J319</accession>
<dbReference type="InParanoid" id="E3J319"/>
<reference evidence="3 4" key="1">
    <citation type="submission" date="2010-10" db="EMBL/GenBank/DDBJ databases">
        <title>Complete sequence of Frankia sp. EuI1c.</title>
        <authorList>
            <consortium name="US DOE Joint Genome Institute"/>
            <person name="Lucas S."/>
            <person name="Copeland A."/>
            <person name="Lapidus A."/>
            <person name="Cheng J.-F."/>
            <person name="Bruce D."/>
            <person name="Goodwin L."/>
            <person name="Pitluck S."/>
            <person name="Chertkov O."/>
            <person name="Detter J.C."/>
            <person name="Han C."/>
            <person name="Tapia R."/>
            <person name="Land M."/>
            <person name="Hauser L."/>
            <person name="Jeffries C."/>
            <person name="Kyrpides N."/>
            <person name="Ivanova N."/>
            <person name="Mikhailova N."/>
            <person name="Beauchemin N."/>
            <person name="Sen A."/>
            <person name="Sur S.A."/>
            <person name="Gtari M."/>
            <person name="Wall L."/>
            <person name="Tisa L."/>
            <person name="Woyke T."/>
        </authorList>
    </citation>
    <scope>NUCLEOTIDE SEQUENCE [LARGE SCALE GENOMIC DNA]</scope>
    <source>
        <strain evidence="4">DSM 45817 / CECT 9037 / EuI1c</strain>
    </source>
</reference>
<dbReference type="eggNOG" id="COG1396">
    <property type="taxonomic scope" value="Bacteria"/>
</dbReference>
<organism evidence="3 4">
    <name type="scientific">Pseudofrankia inefficax (strain DSM 45817 / CECT 9037 / DDB 130130 / EuI1c)</name>
    <name type="common">Frankia inefficax</name>
    <dbReference type="NCBI Taxonomy" id="298654"/>
    <lineage>
        <taxon>Bacteria</taxon>
        <taxon>Bacillati</taxon>
        <taxon>Actinomycetota</taxon>
        <taxon>Actinomycetes</taxon>
        <taxon>Frankiales</taxon>
        <taxon>Frankiaceae</taxon>
        <taxon>Pseudofrankia</taxon>
    </lineage>
</organism>
<dbReference type="AlphaFoldDB" id="E3J319"/>
<dbReference type="InterPro" id="IPR050807">
    <property type="entry name" value="TransReg_Diox_bact_type"/>
</dbReference>
<dbReference type="CDD" id="cd00093">
    <property type="entry name" value="HTH_XRE"/>
    <property type="match status" value="1"/>
</dbReference>
<dbReference type="Gene3D" id="1.10.260.40">
    <property type="entry name" value="lambda repressor-like DNA-binding domains"/>
    <property type="match status" value="1"/>
</dbReference>
<dbReference type="Gene3D" id="2.60.120.10">
    <property type="entry name" value="Jelly Rolls"/>
    <property type="match status" value="1"/>
</dbReference>
<evidence type="ECO:0000313" key="3">
    <source>
        <dbReference type="EMBL" id="ADP82969.1"/>
    </source>
</evidence>
<name>E3J319_PSEI1</name>
<dbReference type="KEGG" id="fri:FraEuI1c_4980"/>